<dbReference type="PANTHER" id="PTHR34512:SF30">
    <property type="entry name" value="OUTER MEMBRANE PROTEIN ASSEMBLY FACTOR BAMB"/>
    <property type="match status" value="1"/>
</dbReference>
<keyword evidence="2" id="KW-0472">Membrane</keyword>
<evidence type="ECO:0000259" key="4">
    <source>
        <dbReference type="Pfam" id="PF13360"/>
    </source>
</evidence>
<accession>A0A1J5SNC8</accession>
<sequence>MKLNRQFAAMLVPVLLAACSSDKPAAEPAKLADFTARAKIEVRWDANVGDEGLSELFPAVTREAVFAANEKGKLYRFDRNTGKQAWSIDSGFVITGGVGAGEGLVMVGGGKGELAAFDEDTGKMQWKVKVSSEVLTAPMISDGIVVVRTGNQRITGLSAKDGSRLWLYERATPTLIVRSHASVVIRNELVYAGFAAGKLAAIGLKNGVVVWESSVSQPRGSTELERISDITSLPVVDDAQVCAVAFQGSMACFDAVQGGALWTREIASEKGLAISGKTLYVTDSDSNVLALDKGTGATIWKNSQLLLRKATAAYPLDDYLVLGDYEGYLHVLKSDDGSFVARRKTDGSAIRVAPVTLGDGALIQTSGGELYSIVIR</sequence>
<dbReference type="InterPro" id="IPR011047">
    <property type="entry name" value="Quinoprotein_ADH-like_sf"/>
</dbReference>
<evidence type="ECO:0000313" key="5">
    <source>
        <dbReference type="EMBL" id="OIR01574.1"/>
    </source>
</evidence>
<keyword evidence="1" id="KW-0732">Signal</keyword>
<reference evidence="5" key="1">
    <citation type="submission" date="2016-10" db="EMBL/GenBank/DDBJ databases">
        <title>Sequence of Gallionella enrichment culture.</title>
        <authorList>
            <person name="Poehlein A."/>
            <person name="Muehling M."/>
            <person name="Daniel R."/>
        </authorList>
    </citation>
    <scope>NUCLEOTIDE SEQUENCE</scope>
</reference>
<dbReference type="SUPFAM" id="SSF50998">
    <property type="entry name" value="Quinoprotein alcohol dehydrogenase-like"/>
    <property type="match status" value="1"/>
</dbReference>
<dbReference type="HAMAP" id="MF_00923">
    <property type="entry name" value="OM_assembly_BamB"/>
    <property type="match status" value="1"/>
</dbReference>
<name>A0A1J5SNC8_9ZZZZ</name>
<evidence type="ECO:0000256" key="1">
    <source>
        <dbReference type="ARBA" id="ARBA00022729"/>
    </source>
</evidence>
<dbReference type="Pfam" id="PF13360">
    <property type="entry name" value="PQQ_2"/>
    <property type="match status" value="1"/>
</dbReference>
<dbReference type="InterPro" id="IPR015943">
    <property type="entry name" value="WD40/YVTN_repeat-like_dom_sf"/>
</dbReference>
<dbReference type="EMBL" id="MLJW01000082">
    <property type="protein sequence ID" value="OIR01574.1"/>
    <property type="molecule type" value="Genomic_DNA"/>
</dbReference>
<dbReference type="InterPro" id="IPR017687">
    <property type="entry name" value="BamB"/>
</dbReference>
<gene>
    <name evidence="5" type="primary">bamB_4</name>
    <name evidence="5" type="ORF">GALL_162850</name>
</gene>
<dbReference type="Gene3D" id="2.130.10.10">
    <property type="entry name" value="YVTN repeat-like/Quinoprotein amine dehydrogenase"/>
    <property type="match status" value="1"/>
</dbReference>
<protein>
    <submittedName>
        <fullName evidence="5">Outer membrane protein assembly factor BamB</fullName>
    </submittedName>
</protein>
<dbReference type="PROSITE" id="PS51257">
    <property type="entry name" value="PROKAR_LIPOPROTEIN"/>
    <property type="match status" value="1"/>
</dbReference>
<comment type="caution">
    <text evidence="5">The sequence shown here is derived from an EMBL/GenBank/DDBJ whole genome shotgun (WGS) entry which is preliminary data.</text>
</comment>
<dbReference type="InterPro" id="IPR002372">
    <property type="entry name" value="PQQ_rpt_dom"/>
</dbReference>
<dbReference type="SMART" id="SM00564">
    <property type="entry name" value="PQQ"/>
    <property type="match status" value="6"/>
</dbReference>
<dbReference type="NCBIfam" id="TIGR03300">
    <property type="entry name" value="assembly_YfgL"/>
    <property type="match status" value="1"/>
</dbReference>
<organism evidence="5">
    <name type="scientific">mine drainage metagenome</name>
    <dbReference type="NCBI Taxonomy" id="410659"/>
    <lineage>
        <taxon>unclassified sequences</taxon>
        <taxon>metagenomes</taxon>
        <taxon>ecological metagenomes</taxon>
    </lineage>
</organism>
<proteinExistence type="inferred from homology"/>
<dbReference type="PANTHER" id="PTHR34512">
    <property type="entry name" value="CELL SURFACE PROTEIN"/>
    <property type="match status" value="1"/>
</dbReference>
<dbReference type="InterPro" id="IPR018391">
    <property type="entry name" value="PQQ_b-propeller_rpt"/>
</dbReference>
<dbReference type="AlphaFoldDB" id="A0A1J5SNC8"/>
<feature type="domain" description="Pyrrolo-quinoline quinone repeat" evidence="4">
    <location>
        <begin position="71"/>
        <end position="302"/>
    </location>
</feature>
<evidence type="ECO:0000256" key="3">
    <source>
        <dbReference type="ARBA" id="ARBA00023237"/>
    </source>
</evidence>
<keyword evidence="3" id="KW-0998">Cell outer membrane</keyword>
<evidence type="ECO:0000256" key="2">
    <source>
        <dbReference type="ARBA" id="ARBA00023136"/>
    </source>
</evidence>